<reference evidence="2" key="1">
    <citation type="journal article" date="2020" name="Stud. Mycol.">
        <title>101 Dothideomycetes genomes: a test case for predicting lifestyles and emergence of pathogens.</title>
        <authorList>
            <person name="Haridas S."/>
            <person name="Albert R."/>
            <person name="Binder M."/>
            <person name="Bloem J."/>
            <person name="Labutti K."/>
            <person name="Salamov A."/>
            <person name="Andreopoulos B."/>
            <person name="Baker S."/>
            <person name="Barry K."/>
            <person name="Bills G."/>
            <person name="Bluhm B."/>
            <person name="Cannon C."/>
            <person name="Castanera R."/>
            <person name="Culley D."/>
            <person name="Daum C."/>
            <person name="Ezra D."/>
            <person name="Gonzalez J."/>
            <person name="Henrissat B."/>
            <person name="Kuo A."/>
            <person name="Liang C."/>
            <person name="Lipzen A."/>
            <person name="Lutzoni F."/>
            <person name="Magnuson J."/>
            <person name="Mondo S."/>
            <person name="Nolan M."/>
            <person name="Ohm R."/>
            <person name="Pangilinan J."/>
            <person name="Park H.-J."/>
            <person name="Ramirez L."/>
            <person name="Alfaro M."/>
            <person name="Sun H."/>
            <person name="Tritt A."/>
            <person name="Yoshinaga Y."/>
            <person name="Zwiers L.-H."/>
            <person name="Turgeon B."/>
            <person name="Goodwin S."/>
            <person name="Spatafora J."/>
            <person name="Crous P."/>
            <person name="Grigoriev I."/>
        </authorList>
    </citation>
    <scope>NUCLEOTIDE SEQUENCE</scope>
    <source>
        <strain evidence="2">CBS 175.79</strain>
    </source>
</reference>
<dbReference type="InterPro" id="IPR002889">
    <property type="entry name" value="WSC_carb-bd"/>
</dbReference>
<accession>A0A6A5YCQ0</accession>
<keyword evidence="3" id="KW-1185">Reference proteome</keyword>
<protein>
    <recommendedName>
        <fullName evidence="1">WSC domain-containing protein</fullName>
    </recommendedName>
</protein>
<dbReference type="Proteomes" id="UP000799778">
    <property type="component" value="Unassembled WGS sequence"/>
</dbReference>
<dbReference type="GeneID" id="54290091"/>
<gene>
    <name evidence="2" type="ORF">BU24DRAFT_471534</name>
</gene>
<sequence>MPIFVYPSDTSVPNTNFIGCALNEGPAGAETPGPFLNGSFSQPSASMTWDLCDAYCRNPANGGPYRYYGIENGETCRCGNFWGYAQDDLSDVPSPLCEAATCTGSQGSQYCGGPNRMVFFENTAYVPTTTMTMGIDSGLSTLRHSTSGYATYDNTSTTTTALRHIRHINNSDTTIISTHTNDHDTQRLRHTSTTTTHINDYDTHQRLRHTSTTTTYINDYDIHQRLRHTSTTTTYINDYDTHQQP</sequence>
<organism evidence="2 3">
    <name type="scientific">Aaosphaeria arxii CBS 175.79</name>
    <dbReference type="NCBI Taxonomy" id="1450172"/>
    <lineage>
        <taxon>Eukaryota</taxon>
        <taxon>Fungi</taxon>
        <taxon>Dikarya</taxon>
        <taxon>Ascomycota</taxon>
        <taxon>Pezizomycotina</taxon>
        <taxon>Dothideomycetes</taxon>
        <taxon>Pleosporomycetidae</taxon>
        <taxon>Pleosporales</taxon>
        <taxon>Pleosporales incertae sedis</taxon>
        <taxon>Aaosphaeria</taxon>
    </lineage>
</organism>
<dbReference type="Pfam" id="PF01822">
    <property type="entry name" value="WSC"/>
    <property type="match status" value="1"/>
</dbReference>
<evidence type="ECO:0000313" key="2">
    <source>
        <dbReference type="EMBL" id="KAF2022361.1"/>
    </source>
</evidence>
<proteinExistence type="predicted"/>
<feature type="domain" description="WSC" evidence="1">
    <location>
        <begin position="14"/>
        <end position="123"/>
    </location>
</feature>
<evidence type="ECO:0000313" key="3">
    <source>
        <dbReference type="Proteomes" id="UP000799778"/>
    </source>
</evidence>
<dbReference type="OrthoDB" id="2019572at2759"/>
<evidence type="ECO:0000259" key="1">
    <source>
        <dbReference type="PROSITE" id="PS51212"/>
    </source>
</evidence>
<dbReference type="RefSeq" id="XP_033390700.1">
    <property type="nucleotide sequence ID" value="XM_033532694.1"/>
</dbReference>
<dbReference type="EMBL" id="ML978066">
    <property type="protein sequence ID" value="KAF2022361.1"/>
    <property type="molecule type" value="Genomic_DNA"/>
</dbReference>
<name>A0A6A5YCQ0_9PLEO</name>
<dbReference type="PROSITE" id="PS51212">
    <property type="entry name" value="WSC"/>
    <property type="match status" value="1"/>
</dbReference>
<dbReference type="AlphaFoldDB" id="A0A6A5YCQ0"/>